<protein>
    <submittedName>
        <fullName evidence="8">Dehydrogenase</fullName>
    </submittedName>
</protein>
<dbReference type="InterPro" id="IPR006204">
    <property type="entry name" value="GHMP_kinase_N_dom"/>
</dbReference>
<dbReference type="SUPFAM" id="SSF54211">
    <property type="entry name" value="Ribosomal protein S5 domain 2-like"/>
    <property type="match status" value="1"/>
</dbReference>
<dbReference type="GO" id="GO:0042352">
    <property type="term" value="P:GDP-L-fucose salvage"/>
    <property type="evidence" value="ECO:0007669"/>
    <property type="project" value="TreeGrafter"/>
</dbReference>
<dbReference type="GO" id="GO:0005524">
    <property type="term" value="F:ATP binding"/>
    <property type="evidence" value="ECO:0007669"/>
    <property type="project" value="UniProtKB-KW"/>
</dbReference>
<dbReference type="Proteomes" id="UP000305471">
    <property type="component" value="Unassembled WGS sequence"/>
</dbReference>
<sequence>MIVRAKAPLRIGLAGGGTDVSPYSDKYGGFILNVTLDMFAYATIQTRDDDKICFSAQDIEQKYTQNIQDKLIVEDELILHKAIYKRVIQDFNGGKPIALDIITFSDAPPGSGLGSSSTMVVAILAAFRELLKLPLGEYDLAHLAYEIEREDCKLSGGKQDQYAATFGGFNFMEFYQDRVLVNPLRIRNDIQNELESQIILYFTGLSRDSGKIIDDQIKASTKTDSDKSLEALHKVKQSAFEMKECLLRNDIEGMSRVLEASWLAKKSTSSSISNSYIEEVASMAIENGAKSLKLSGAGGGGFMMLFVDPVDKQPLIKKLKQTSGQVHNFQFTNFGVKAWTVHNI</sequence>
<feature type="domain" description="GHMP kinase N-terminal" evidence="6">
    <location>
        <begin position="82"/>
        <end position="168"/>
    </location>
</feature>
<keyword evidence="9" id="KW-1185">Reference proteome</keyword>
<evidence type="ECO:0000256" key="3">
    <source>
        <dbReference type="ARBA" id="ARBA00022777"/>
    </source>
</evidence>
<dbReference type="RefSeq" id="WP_136782173.1">
    <property type="nucleotide sequence ID" value="NZ_SWCO01000005.1"/>
</dbReference>
<dbReference type="AlphaFoldDB" id="A0A4U0ZMQ5"/>
<feature type="domain" description="GHMP kinase C-terminal" evidence="7">
    <location>
        <begin position="242"/>
        <end position="320"/>
    </location>
</feature>
<keyword evidence="1" id="KW-0808">Transferase</keyword>
<keyword evidence="2" id="KW-0547">Nucleotide-binding</keyword>
<dbReference type="InterPro" id="IPR020568">
    <property type="entry name" value="Ribosomal_Su5_D2-typ_SF"/>
</dbReference>
<evidence type="ECO:0000259" key="6">
    <source>
        <dbReference type="Pfam" id="PF00288"/>
    </source>
</evidence>
<dbReference type="InterPro" id="IPR052203">
    <property type="entry name" value="GHMP_Kinase-Related"/>
</dbReference>
<dbReference type="GO" id="GO:0050201">
    <property type="term" value="F:fucokinase activity"/>
    <property type="evidence" value="ECO:0007669"/>
    <property type="project" value="TreeGrafter"/>
</dbReference>
<dbReference type="EMBL" id="SWCO01000005">
    <property type="protein sequence ID" value="TKB03482.1"/>
    <property type="molecule type" value="Genomic_DNA"/>
</dbReference>
<organism evidence="8 9">
    <name type="scientific">Alteromonas portus</name>
    <dbReference type="NCBI Taxonomy" id="2565549"/>
    <lineage>
        <taxon>Bacteria</taxon>
        <taxon>Pseudomonadati</taxon>
        <taxon>Pseudomonadota</taxon>
        <taxon>Gammaproteobacteria</taxon>
        <taxon>Alteromonadales</taxon>
        <taxon>Alteromonadaceae</taxon>
        <taxon>Alteromonas/Salinimonas group</taxon>
        <taxon>Alteromonas</taxon>
    </lineage>
</organism>
<dbReference type="InterPro" id="IPR013750">
    <property type="entry name" value="GHMP_kinase_C_dom"/>
</dbReference>
<dbReference type="PANTHER" id="PTHR32463:SF0">
    <property type="entry name" value="L-FUCOSE KINASE"/>
    <property type="match status" value="1"/>
</dbReference>
<comment type="similarity">
    <text evidence="5">Belongs to the GHMP kinase family.</text>
</comment>
<evidence type="ECO:0000256" key="4">
    <source>
        <dbReference type="ARBA" id="ARBA00022840"/>
    </source>
</evidence>
<evidence type="ECO:0000259" key="7">
    <source>
        <dbReference type="Pfam" id="PF08544"/>
    </source>
</evidence>
<dbReference type="Pfam" id="PF08544">
    <property type="entry name" value="GHMP_kinases_C"/>
    <property type="match status" value="1"/>
</dbReference>
<dbReference type="Pfam" id="PF00288">
    <property type="entry name" value="GHMP_kinases_N"/>
    <property type="match status" value="1"/>
</dbReference>
<dbReference type="Gene3D" id="3.30.230.120">
    <property type="match status" value="1"/>
</dbReference>
<dbReference type="InterPro" id="IPR001174">
    <property type="entry name" value="HddA/FKP"/>
</dbReference>
<evidence type="ECO:0000313" key="8">
    <source>
        <dbReference type="EMBL" id="TKB03482.1"/>
    </source>
</evidence>
<reference evidence="8 9" key="1">
    <citation type="submission" date="2019-04" db="EMBL/GenBank/DDBJ databases">
        <title>Alteromonas portus sp. nov., an alginate lyase-excreting marine bacterium.</title>
        <authorList>
            <person name="Huang H."/>
            <person name="Mo K."/>
            <person name="Bao S."/>
        </authorList>
    </citation>
    <scope>NUCLEOTIDE SEQUENCE [LARGE SCALE GENOMIC DNA]</scope>
    <source>
        <strain evidence="8 9">HB161718</strain>
    </source>
</reference>
<dbReference type="OrthoDB" id="9812992at2"/>
<dbReference type="PANTHER" id="PTHR32463">
    <property type="entry name" value="L-FUCOSE KINASE"/>
    <property type="match status" value="1"/>
</dbReference>
<evidence type="ECO:0000256" key="5">
    <source>
        <dbReference type="ARBA" id="ARBA00038121"/>
    </source>
</evidence>
<evidence type="ECO:0000256" key="1">
    <source>
        <dbReference type="ARBA" id="ARBA00022679"/>
    </source>
</evidence>
<dbReference type="PIRSF" id="PIRSF036406">
    <property type="entry name" value="Hept_kin"/>
    <property type="match status" value="1"/>
</dbReference>
<keyword evidence="3" id="KW-0418">Kinase</keyword>
<dbReference type="InterPro" id="IPR036554">
    <property type="entry name" value="GHMP_kinase_C_sf"/>
</dbReference>
<comment type="caution">
    <text evidence="8">The sequence shown here is derived from an EMBL/GenBank/DDBJ whole genome shotgun (WGS) entry which is preliminary data.</text>
</comment>
<evidence type="ECO:0000313" key="9">
    <source>
        <dbReference type="Proteomes" id="UP000305471"/>
    </source>
</evidence>
<gene>
    <name evidence="8" type="ORF">E5672_10620</name>
</gene>
<dbReference type="PRINTS" id="PR00960">
    <property type="entry name" value="LMBPPROTEIN"/>
</dbReference>
<keyword evidence="4" id="KW-0067">ATP-binding</keyword>
<name>A0A4U0ZMQ5_9ALTE</name>
<dbReference type="InterPro" id="IPR014606">
    <property type="entry name" value="Heptose_7-P_kinase"/>
</dbReference>
<evidence type="ECO:0000256" key="2">
    <source>
        <dbReference type="ARBA" id="ARBA00022741"/>
    </source>
</evidence>
<accession>A0A4U0ZMQ5</accession>
<dbReference type="SUPFAM" id="SSF55060">
    <property type="entry name" value="GHMP Kinase, C-terminal domain"/>
    <property type="match status" value="1"/>
</dbReference>
<proteinExistence type="inferred from homology"/>